<dbReference type="Proteomes" id="UP000070700">
    <property type="component" value="Unassembled WGS sequence"/>
</dbReference>
<accession>A0A194X745</accession>
<feature type="transmembrane region" description="Helical" evidence="2">
    <location>
        <begin position="280"/>
        <end position="298"/>
    </location>
</feature>
<dbReference type="AlphaFoldDB" id="A0A194X745"/>
<dbReference type="RefSeq" id="XP_018070350.1">
    <property type="nucleotide sequence ID" value="XM_018219980.1"/>
</dbReference>
<evidence type="ECO:0000256" key="2">
    <source>
        <dbReference type="SAM" id="Phobius"/>
    </source>
</evidence>
<feature type="compositionally biased region" description="Polar residues" evidence="1">
    <location>
        <begin position="38"/>
        <end position="54"/>
    </location>
</feature>
<proteinExistence type="predicted"/>
<keyword evidence="2" id="KW-0472">Membrane</keyword>
<evidence type="ECO:0000313" key="3">
    <source>
        <dbReference type="EMBL" id="KUJ15995.1"/>
    </source>
</evidence>
<organism evidence="3 4">
    <name type="scientific">Mollisia scopiformis</name>
    <name type="common">Conifer needle endophyte fungus</name>
    <name type="synonym">Phialocephala scopiformis</name>
    <dbReference type="NCBI Taxonomy" id="149040"/>
    <lineage>
        <taxon>Eukaryota</taxon>
        <taxon>Fungi</taxon>
        <taxon>Dikarya</taxon>
        <taxon>Ascomycota</taxon>
        <taxon>Pezizomycotina</taxon>
        <taxon>Leotiomycetes</taxon>
        <taxon>Helotiales</taxon>
        <taxon>Mollisiaceae</taxon>
        <taxon>Mollisia</taxon>
    </lineage>
</organism>
<sequence>MPTKTHISASTALAVSAPAVVRPTIVPATATSTSATSINPSKTINNGQPVQTAGNDDPPGSADPPVGFTIDGTTLTPNSESGLVFATQTLRPGSQITYSGTVLSMAADGSSLIFGGTSTQVLAQSTAPAGYIVGSQVLVAGAPAITVSGTLVSLEQGGSSVVIGGTKTEALSDFLGSDPTVAAEYRIGDQILQAGGPAITILGTRVSLDADGSTVVVGTETEALSEFTGSSGCGIGGAILSVGGFGSGDPEAAISSSAQYSGQGGFNGTAFTGAAVRRNWGFGTSGVALVVIAFVGWWL</sequence>
<feature type="region of interest" description="Disordered" evidence="1">
    <location>
        <begin position="32"/>
        <end position="65"/>
    </location>
</feature>
<dbReference type="EMBL" id="KQ947417">
    <property type="protein sequence ID" value="KUJ15995.1"/>
    <property type="molecule type" value="Genomic_DNA"/>
</dbReference>
<reference evidence="3 4" key="1">
    <citation type="submission" date="2015-10" db="EMBL/GenBank/DDBJ databases">
        <title>Full genome of DAOMC 229536 Phialocephala scopiformis, a fungal endophyte of spruce producing the potent anti-insectan compound rugulosin.</title>
        <authorList>
            <consortium name="DOE Joint Genome Institute"/>
            <person name="Walker A.K."/>
            <person name="Frasz S.L."/>
            <person name="Seifert K.A."/>
            <person name="Miller J.D."/>
            <person name="Mondo S.J."/>
            <person name="Labutti K."/>
            <person name="Lipzen A."/>
            <person name="Dockter R."/>
            <person name="Kennedy M."/>
            <person name="Grigoriev I.V."/>
            <person name="Spatafora J.W."/>
        </authorList>
    </citation>
    <scope>NUCLEOTIDE SEQUENCE [LARGE SCALE GENOMIC DNA]</scope>
    <source>
        <strain evidence="3 4">CBS 120377</strain>
    </source>
</reference>
<evidence type="ECO:0000256" key="1">
    <source>
        <dbReference type="SAM" id="MobiDB-lite"/>
    </source>
</evidence>
<keyword evidence="4" id="KW-1185">Reference proteome</keyword>
<keyword evidence="2" id="KW-1133">Transmembrane helix</keyword>
<protein>
    <submittedName>
        <fullName evidence="3">Uncharacterized protein</fullName>
    </submittedName>
</protein>
<dbReference type="KEGG" id="psco:LY89DRAFT_735138"/>
<gene>
    <name evidence="3" type="ORF">LY89DRAFT_735138</name>
</gene>
<dbReference type="InParanoid" id="A0A194X745"/>
<dbReference type="OrthoDB" id="3565182at2759"/>
<keyword evidence="2" id="KW-0812">Transmembrane</keyword>
<evidence type="ECO:0000313" key="4">
    <source>
        <dbReference type="Proteomes" id="UP000070700"/>
    </source>
</evidence>
<dbReference type="GeneID" id="28829706"/>
<name>A0A194X745_MOLSC</name>